<protein>
    <submittedName>
        <fullName evidence="3">16S rRNA (Guanine(966)-N(2))-methyltransferase RsmD</fullName>
    </submittedName>
</protein>
<dbReference type="EMBL" id="MFSP01000007">
    <property type="protein sequence ID" value="OGI70089.1"/>
    <property type="molecule type" value="Genomic_DNA"/>
</dbReference>
<dbReference type="PANTHER" id="PTHR43542">
    <property type="entry name" value="METHYLTRANSFERASE"/>
    <property type="match status" value="1"/>
</dbReference>
<proteinExistence type="predicted"/>
<evidence type="ECO:0000256" key="1">
    <source>
        <dbReference type="ARBA" id="ARBA00022603"/>
    </source>
</evidence>
<comment type="caution">
    <text evidence="3">The sequence shown here is derived from an EMBL/GenBank/DDBJ whole genome shotgun (WGS) entry which is preliminary data.</text>
</comment>
<evidence type="ECO:0000313" key="4">
    <source>
        <dbReference type="Proteomes" id="UP000179076"/>
    </source>
</evidence>
<sequence>MTQDPRAKRPRARAYPGSIRIIGGRWRSRRLPVLTSEGLRPTPDRVRETLFNWLAPFIDGARCLDLFAGSGALCLEALSRGAAKVVMVERSADAQHQLRANVDLLSADGAEVVAADALDYLRGQATLFDIVFLDPPFAIADAMIRDCGKRLAQGWLRPAGLVYVEAPRTLHTPPLPSDWTLKKKGVAGQVNFLLFQVPPAPG</sequence>
<dbReference type="PIRSF" id="PIRSF004553">
    <property type="entry name" value="CHP00095"/>
    <property type="match status" value="1"/>
</dbReference>
<dbReference type="GO" id="GO:0008168">
    <property type="term" value="F:methyltransferase activity"/>
    <property type="evidence" value="ECO:0007669"/>
    <property type="project" value="UniProtKB-KW"/>
</dbReference>
<gene>
    <name evidence="3" type="ORF">A2W18_12555</name>
</gene>
<dbReference type="InterPro" id="IPR002052">
    <property type="entry name" value="DNA_methylase_N6_adenine_CS"/>
</dbReference>
<name>A0A1F6VKI1_9PROT</name>
<dbReference type="PANTHER" id="PTHR43542:SF1">
    <property type="entry name" value="METHYLTRANSFERASE"/>
    <property type="match status" value="1"/>
</dbReference>
<dbReference type="InterPro" id="IPR029063">
    <property type="entry name" value="SAM-dependent_MTases_sf"/>
</dbReference>
<dbReference type="Gene3D" id="3.40.50.150">
    <property type="entry name" value="Vaccinia Virus protein VP39"/>
    <property type="match status" value="1"/>
</dbReference>
<evidence type="ECO:0000313" key="3">
    <source>
        <dbReference type="EMBL" id="OGI70089.1"/>
    </source>
</evidence>
<dbReference type="GO" id="GO:0003676">
    <property type="term" value="F:nucleic acid binding"/>
    <property type="evidence" value="ECO:0007669"/>
    <property type="project" value="InterPro"/>
</dbReference>
<dbReference type="PROSITE" id="PS00092">
    <property type="entry name" value="N6_MTASE"/>
    <property type="match status" value="1"/>
</dbReference>
<dbReference type="CDD" id="cd02440">
    <property type="entry name" value="AdoMet_MTases"/>
    <property type="match status" value="1"/>
</dbReference>
<dbReference type="GO" id="GO:0031167">
    <property type="term" value="P:rRNA methylation"/>
    <property type="evidence" value="ECO:0007669"/>
    <property type="project" value="InterPro"/>
</dbReference>
<accession>A0A1F6VKI1</accession>
<dbReference type="Proteomes" id="UP000179076">
    <property type="component" value="Unassembled WGS sequence"/>
</dbReference>
<keyword evidence="1 3" id="KW-0489">Methyltransferase</keyword>
<dbReference type="AlphaFoldDB" id="A0A1F6VKI1"/>
<reference evidence="3 4" key="1">
    <citation type="journal article" date="2016" name="Nat. Commun.">
        <title>Thousands of microbial genomes shed light on interconnected biogeochemical processes in an aquifer system.</title>
        <authorList>
            <person name="Anantharaman K."/>
            <person name="Brown C.T."/>
            <person name="Hug L.A."/>
            <person name="Sharon I."/>
            <person name="Castelle C.J."/>
            <person name="Probst A.J."/>
            <person name="Thomas B.C."/>
            <person name="Singh A."/>
            <person name="Wilkins M.J."/>
            <person name="Karaoz U."/>
            <person name="Brodie E.L."/>
            <person name="Williams K.H."/>
            <person name="Hubbard S.S."/>
            <person name="Banfield J.F."/>
        </authorList>
    </citation>
    <scope>NUCLEOTIDE SEQUENCE [LARGE SCALE GENOMIC DNA]</scope>
</reference>
<dbReference type="Pfam" id="PF03602">
    <property type="entry name" value="Cons_hypoth95"/>
    <property type="match status" value="1"/>
</dbReference>
<dbReference type="SUPFAM" id="SSF53335">
    <property type="entry name" value="S-adenosyl-L-methionine-dependent methyltransferases"/>
    <property type="match status" value="1"/>
</dbReference>
<organism evidence="3 4">
    <name type="scientific">Candidatus Muproteobacteria bacterium RBG_16_60_9</name>
    <dbReference type="NCBI Taxonomy" id="1817755"/>
    <lineage>
        <taxon>Bacteria</taxon>
        <taxon>Pseudomonadati</taxon>
        <taxon>Pseudomonadota</taxon>
        <taxon>Candidatus Muproteobacteria</taxon>
    </lineage>
</organism>
<dbReference type="NCBIfam" id="TIGR00095">
    <property type="entry name" value="16S rRNA (guanine(966)-N(2))-methyltransferase RsmD"/>
    <property type="match status" value="1"/>
</dbReference>
<dbReference type="InterPro" id="IPR004398">
    <property type="entry name" value="RNA_MeTrfase_RsmD"/>
</dbReference>
<evidence type="ECO:0000256" key="2">
    <source>
        <dbReference type="ARBA" id="ARBA00022679"/>
    </source>
</evidence>
<keyword evidence="2 3" id="KW-0808">Transferase</keyword>